<comment type="caution">
    <text evidence="1">The sequence shown here is derived from an EMBL/GenBank/DDBJ whole genome shotgun (WGS) entry which is preliminary data.</text>
</comment>
<name>A0AAN7IC74_QUERU</name>
<proteinExistence type="predicted"/>
<dbReference type="AlphaFoldDB" id="A0AAN7IC74"/>
<organism evidence="1 2">
    <name type="scientific">Quercus rubra</name>
    <name type="common">Northern red oak</name>
    <name type="synonym">Quercus borealis</name>
    <dbReference type="NCBI Taxonomy" id="3512"/>
    <lineage>
        <taxon>Eukaryota</taxon>
        <taxon>Viridiplantae</taxon>
        <taxon>Streptophyta</taxon>
        <taxon>Embryophyta</taxon>
        <taxon>Tracheophyta</taxon>
        <taxon>Spermatophyta</taxon>
        <taxon>Magnoliopsida</taxon>
        <taxon>eudicotyledons</taxon>
        <taxon>Gunneridae</taxon>
        <taxon>Pentapetalae</taxon>
        <taxon>rosids</taxon>
        <taxon>fabids</taxon>
        <taxon>Fagales</taxon>
        <taxon>Fagaceae</taxon>
        <taxon>Quercus</taxon>
    </lineage>
</organism>
<evidence type="ECO:0000313" key="1">
    <source>
        <dbReference type="EMBL" id="KAK4564711.1"/>
    </source>
</evidence>
<accession>A0AAN7IC74</accession>
<evidence type="ECO:0000313" key="2">
    <source>
        <dbReference type="Proteomes" id="UP001324115"/>
    </source>
</evidence>
<protein>
    <submittedName>
        <fullName evidence="1">Uncharacterized protein</fullName>
    </submittedName>
</protein>
<reference evidence="1 2" key="1">
    <citation type="journal article" date="2023" name="G3 (Bethesda)">
        <title>A haplotype-resolved chromosome-scale genome for Quercus rubra L. provides insights into the genetics of adaptive traits for red oak species.</title>
        <authorList>
            <person name="Kapoor B."/>
            <person name="Jenkins J."/>
            <person name="Schmutz J."/>
            <person name="Zhebentyayeva T."/>
            <person name="Kuelheim C."/>
            <person name="Coggeshall M."/>
            <person name="Heim C."/>
            <person name="Lasky J.R."/>
            <person name="Leites L."/>
            <person name="Islam-Faridi N."/>
            <person name="Romero-Severson J."/>
            <person name="DeLeo V.L."/>
            <person name="Lucas S.M."/>
            <person name="Lazic D."/>
            <person name="Gailing O."/>
            <person name="Carlson J."/>
            <person name="Staton M."/>
        </authorList>
    </citation>
    <scope>NUCLEOTIDE SEQUENCE [LARGE SCALE GENOMIC DNA]</scope>
    <source>
        <strain evidence="1">Pseudo-F2</strain>
    </source>
</reference>
<sequence>MEIECSLNMYEPNTQRVSNTTTLTICIFITQRYQLKIQPSQDVKIVLEDAISPRLCFHLKVPLSVVTAGLPHLRQNYVLKELYKINFDPTVSLYLKERIESWVLGELEKNGCKFNEGCEVVAELKVFKAESVGKEEFDRISCQILGPEGLNLLHWDPSYL</sequence>
<gene>
    <name evidence="1" type="ORF">RGQ29_006688</name>
</gene>
<dbReference type="Proteomes" id="UP001324115">
    <property type="component" value="Unassembled WGS sequence"/>
</dbReference>
<keyword evidence="2" id="KW-1185">Reference proteome</keyword>
<dbReference type="EMBL" id="JAXUIC010000011">
    <property type="protein sequence ID" value="KAK4564711.1"/>
    <property type="molecule type" value="Genomic_DNA"/>
</dbReference>